<dbReference type="Pfam" id="PF14237">
    <property type="entry name" value="GYF_2"/>
    <property type="match status" value="1"/>
</dbReference>
<feature type="transmembrane region" description="Helical" evidence="1">
    <location>
        <begin position="207"/>
        <end position="227"/>
    </location>
</feature>
<evidence type="ECO:0000313" key="4">
    <source>
        <dbReference type="Proteomes" id="UP000002531"/>
    </source>
</evidence>
<keyword evidence="4" id="KW-1185">Reference proteome</keyword>
<feature type="domain" description="GYF" evidence="2">
    <location>
        <begin position="6"/>
        <end position="55"/>
    </location>
</feature>
<dbReference type="AlphaFoldDB" id="Q3SWJ6"/>
<dbReference type="STRING" id="323098.Nwi_0077"/>
<accession>Q3SWJ6</accession>
<keyword evidence="1" id="KW-1133">Transmembrane helix</keyword>
<dbReference type="InterPro" id="IPR035445">
    <property type="entry name" value="GYF-like_dom_sf"/>
</dbReference>
<keyword evidence="1" id="KW-0812">Transmembrane</keyword>
<proteinExistence type="predicted"/>
<dbReference type="EMBL" id="CP000115">
    <property type="protein sequence ID" value="ABA03345.1"/>
    <property type="molecule type" value="Genomic_DNA"/>
</dbReference>
<dbReference type="HOGENOM" id="CLU_899044_0_0_5"/>
<dbReference type="SUPFAM" id="SSF55277">
    <property type="entry name" value="GYF domain"/>
    <property type="match status" value="1"/>
</dbReference>
<protein>
    <recommendedName>
        <fullName evidence="2">GYF domain-containing protein</fullName>
    </recommendedName>
</protein>
<evidence type="ECO:0000259" key="2">
    <source>
        <dbReference type="Pfam" id="PF14237"/>
    </source>
</evidence>
<dbReference type="OrthoDB" id="198456at2"/>
<evidence type="ECO:0000256" key="1">
    <source>
        <dbReference type="SAM" id="Phobius"/>
    </source>
</evidence>
<organism evidence="3 4">
    <name type="scientific">Nitrobacter winogradskyi (strain ATCC 25391 / DSM 10237 / CIP 104748 / NCIMB 11846 / Nb-255)</name>
    <dbReference type="NCBI Taxonomy" id="323098"/>
    <lineage>
        <taxon>Bacteria</taxon>
        <taxon>Pseudomonadati</taxon>
        <taxon>Pseudomonadota</taxon>
        <taxon>Alphaproteobacteria</taxon>
        <taxon>Hyphomicrobiales</taxon>
        <taxon>Nitrobacteraceae</taxon>
        <taxon>Nitrobacter</taxon>
    </lineage>
</organism>
<dbReference type="Proteomes" id="UP000002531">
    <property type="component" value="Chromosome"/>
</dbReference>
<reference evidence="3 4" key="1">
    <citation type="journal article" date="2006" name="Appl. Environ. Microbiol.">
        <title>Genome sequence of the chemolithoautotrophic nitrite-oxidizing bacterium Nitrobacter winogradskyi Nb-255.</title>
        <authorList>
            <person name="Starkenburg S.R."/>
            <person name="Chain P.S."/>
            <person name="Sayavedra-Soto L.A."/>
            <person name="Hauser L."/>
            <person name="Land M.L."/>
            <person name="Larimer F.W."/>
            <person name="Malfatti S.A."/>
            <person name="Klotz M.G."/>
            <person name="Bottomley P.J."/>
            <person name="Arp D.J."/>
            <person name="Hickey W.J."/>
        </authorList>
    </citation>
    <scope>NUCLEOTIDE SEQUENCE [LARGE SCALE GENOMIC DNA]</scope>
    <source>
        <strain evidence="4">ATCC 25391 / DSM 10237 / CIP 104748 / NCIMB 11846 / Nb-255</strain>
    </source>
</reference>
<feature type="transmembrane region" description="Helical" evidence="1">
    <location>
        <begin position="145"/>
        <end position="160"/>
    </location>
</feature>
<feature type="transmembrane region" description="Helical" evidence="1">
    <location>
        <begin position="101"/>
        <end position="124"/>
    </location>
</feature>
<sequence>MPNRQWFFASGNTQQGPYSQDQLRDFIARGAVRADTRVWTEGMSDWQRAGDIPGLLSGGSAAPAMPPASARESEPLARGTEPIGAPLSVDLNIWGLLGRTLIFVIGFLLVLPAPWVATSFYGWLISRVRVPQRPNLSFTGQPTDIWWVFVLLALCAYSGLTDIPYIGIILIPVQAWLSWMTIKWVVANISANGQPLRLSFRGEALHYIGWFVLLNLSFITIIGWAWVTTAMTRWMFRNIDGTRREIIFNASGLEVLWRTVVVAIGCILIIPIPWVLGWIARWYVSQVALAPRTA</sequence>
<dbReference type="eggNOG" id="ENOG5033A46">
    <property type="taxonomic scope" value="Bacteria"/>
</dbReference>
<evidence type="ECO:0000313" key="3">
    <source>
        <dbReference type="EMBL" id="ABA03345.1"/>
    </source>
</evidence>
<dbReference type="InterPro" id="IPR025640">
    <property type="entry name" value="GYF_2"/>
</dbReference>
<dbReference type="RefSeq" id="WP_011313414.1">
    <property type="nucleotide sequence ID" value="NC_007406.1"/>
</dbReference>
<keyword evidence="1" id="KW-0472">Membrane</keyword>
<name>Q3SWJ6_NITWN</name>
<feature type="transmembrane region" description="Helical" evidence="1">
    <location>
        <begin position="255"/>
        <end position="276"/>
    </location>
</feature>
<dbReference type="KEGG" id="nwi:Nwi_0077"/>
<gene>
    <name evidence="3" type="ordered locus">Nwi_0077</name>
</gene>